<dbReference type="Gene3D" id="1.10.1060.10">
    <property type="entry name" value="Alpha-helical ferredoxin"/>
    <property type="match status" value="1"/>
</dbReference>
<dbReference type="InterPro" id="IPR017896">
    <property type="entry name" value="4Fe4S_Fe-S-bd"/>
</dbReference>
<dbReference type="InterPro" id="IPR009051">
    <property type="entry name" value="Helical_ferredxn"/>
</dbReference>
<keyword evidence="7" id="KW-0560">Oxidoreductase</keyword>
<evidence type="ECO:0000256" key="5">
    <source>
        <dbReference type="ARBA" id="ARBA00023014"/>
    </source>
</evidence>
<evidence type="ECO:0000256" key="4">
    <source>
        <dbReference type="ARBA" id="ARBA00023004"/>
    </source>
</evidence>
<keyword evidence="5" id="KW-0411">Iron-sulfur</keyword>
<accession>A0AAU7QF15</accession>
<evidence type="ECO:0000256" key="1">
    <source>
        <dbReference type="ARBA" id="ARBA00022485"/>
    </source>
</evidence>
<dbReference type="PANTHER" id="PTHR32479:SF19">
    <property type="entry name" value="ANAEROBIC GLYCEROL-3-PHOSPHATE DEHYDROGENASE SUBUNIT C"/>
    <property type="match status" value="1"/>
</dbReference>
<keyword evidence="1" id="KW-0004">4Fe-4S</keyword>
<keyword evidence="4" id="KW-0408">Iron</keyword>
<dbReference type="EC" id="1.1.5.3" evidence="7"/>
<dbReference type="EMBL" id="CP157947">
    <property type="protein sequence ID" value="XBS71718.1"/>
    <property type="molecule type" value="Genomic_DNA"/>
</dbReference>
<evidence type="ECO:0000259" key="6">
    <source>
        <dbReference type="PROSITE" id="PS51379"/>
    </source>
</evidence>
<dbReference type="SUPFAM" id="SSF46548">
    <property type="entry name" value="alpha-helical ferredoxin"/>
    <property type="match status" value="1"/>
</dbReference>
<dbReference type="InterPro" id="IPR004017">
    <property type="entry name" value="Cys_rich_dom"/>
</dbReference>
<dbReference type="Pfam" id="PF02754">
    <property type="entry name" value="CCG"/>
    <property type="match status" value="2"/>
</dbReference>
<gene>
    <name evidence="7" type="primary">glpC</name>
    <name evidence="7" type="ORF">ABK905_13000</name>
</gene>
<evidence type="ECO:0000256" key="3">
    <source>
        <dbReference type="ARBA" id="ARBA00022737"/>
    </source>
</evidence>
<proteinExistence type="predicted"/>
<dbReference type="GO" id="GO:0016020">
    <property type="term" value="C:membrane"/>
    <property type="evidence" value="ECO:0007669"/>
    <property type="project" value="InterPro"/>
</dbReference>
<dbReference type="NCBIfam" id="NF008369">
    <property type="entry name" value="PRK11168.1"/>
    <property type="match status" value="1"/>
</dbReference>
<dbReference type="Pfam" id="PF13183">
    <property type="entry name" value="Fer4_8"/>
    <property type="match status" value="1"/>
</dbReference>
<dbReference type="PANTHER" id="PTHR32479">
    <property type="entry name" value="GLYCOLATE OXIDASE IRON-SULFUR SUBUNIT"/>
    <property type="match status" value="1"/>
</dbReference>
<dbReference type="GO" id="GO:0004368">
    <property type="term" value="F:glycerol-3-phosphate dehydrogenase (quinone) activity"/>
    <property type="evidence" value="ECO:0007669"/>
    <property type="project" value="UniProtKB-EC"/>
</dbReference>
<dbReference type="PROSITE" id="PS51379">
    <property type="entry name" value="4FE4S_FER_2"/>
    <property type="match status" value="2"/>
</dbReference>
<dbReference type="GO" id="GO:0009061">
    <property type="term" value="P:anaerobic respiration"/>
    <property type="evidence" value="ECO:0007669"/>
    <property type="project" value="InterPro"/>
</dbReference>
<name>A0AAU7QF15_9GAMM</name>
<evidence type="ECO:0000313" key="7">
    <source>
        <dbReference type="EMBL" id="XBS71718.1"/>
    </source>
</evidence>
<dbReference type="GO" id="GO:0009331">
    <property type="term" value="C:glycerol-3-phosphate dehydrogenase (FAD) complex"/>
    <property type="evidence" value="ECO:0007669"/>
    <property type="project" value="InterPro"/>
</dbReference>
<dbReference type="InterPro" id="IPR017753">
    <property type="entry name" value="G3P_DH_GlpC_su"/>
</dbReference>
<protein>
    <submittedName>
        <fullName evidence="7">Anaerobic glycerol-3-phosphate dehydrogenase subunit GlpC</fullName>
        <ecNumber evidence="7">1.1.5.3</ecNumber>
    </submittedName>
</protein>
<feature type="domain" description="4Fe-4S ferredoxin-type" evidence="6">
    <location>
        <begin position="48"/>
        <end position="73"/>
    </location>
</feature>
<feature type="domain" description="4Fe-4S ferredoxin-type" evidence="6">
    <location>
        <begin position="3"/>
        <end position="32"/>
    </location>
</feature>
<dbReference type="AlphaFoldDB" id="A0AAU7QF15"/>
<organism evidence="7">
    <name type="scientific">Acerihabitans sp. KWT182</name>
    <dbReference type="NCBI Taxonomy" id="3157919"/>
    <lineage>
        <taxon>Bacteria</taxon>
        <taxon>Pseudomonadati</taxon>
        <taxon>Pseudomonadota</taxon>
        <taxon>Gammaproteobacteria</taxon>
        <taxon>Enterobacterales</taxon>
        <taxon>Pectobacteriaceae</taxon>
        <taxon>Acerihabitans</taxon>
    </lineage>
</organism>
<dbReference type="GO" id="GO:0046872">
    <property type="term" value="F:metal ion binding"/>
    <property type="evidence" value="ECO:0007669"/>
    <property type="project" value="UniProtKB-KW"/>
</dbReference>
<dbReference type="PROSITE" id="PS00198">
    <property type="entry name" value="4FE4S_FER_1"/>
    <property type="match status" value="1"/>
</dbReference>
<dbReference type="NCBIfam" id="TIGR03379">
    <property type="entry name" value="glycerol3P_GlpC"/>
    <property type="match status" value="1"/>
</dbReference>
<keyword evidence="3" id="KW-0677">Repeat</keyword>
<dbReference type="InterPro" id="IPR017900">
    <property type="entry name" value="4Fe4S_Fe_S_CS"/>
</dbReference>
<reference evidence="7" key="1">
    <citation type="submission" date="2024-06" db="EMBL/GenBank/DDBJ databases">
        <authorList>
            <person name="Coelho C."/>
            <person name="Bento M."/>
            <person name="Garcia E."/>
            <person name="Camelo A."/>
            <person name="Brandao I."/>
            <person name="Espirito Santo C."/>
            <person name="Trovao J."/>
            <person name="Verissimo A."/>
            <person name="Costa J."/>
            <person name="Tiago I."/>
        </authorList>
    </citation>
    <scope>NUCLEOTIDE SEQUENCE</scope>
    <source>
        <strain evidence="7">KWT182</strain>
    </source>
</reference>
<sequence>MNLPKDLSFESCIKCTVCTTYCPVSKVNPLYPGPKQAGPDGERLRLKDPALFDEALIYCTNCKRCEVACPSDVRIGDIIQQAKARHSRHKPTLRDTLLSHTDLMGRASTPFAPLVNLATGLSPVRRLLDSTLKIDHRRTLPTYSFGTFRRWYRQQADSQRRYPDQVAFFHGCFVNYNHPQLGKDLIRVMNAAGTGVQLLKREKCCGVPLIANGFIEQAQKQARVNNDSLRESVLTHDIPVVGTSSSCIYALRDEYPHLLGVDTTPVRDRVELATRYLYRLLEGGKTLPLKHTPLRVAYHTPCHMEKMGWSAYTIDLLRRIPGLELTVLDSQCCGIAGTYGFKSENYATSQAIGAPLFRQIEDSGADIVATDCETCKWQIEMSTSKRCEHPISLLAQALG</sequence>
<dbReference type="GO" id="GO:0051539">
    <property type="term" value="F:4 iron, 4 sulfur cluster binding"/>
    <property type="evidence" value="ECO:0007669"/>
    <property type="project" value="UniProtKB-KW"/>
</dbReference>
<keyword evidence="2" id="KW-0479">Metal-binding</keyword>
<evidence type="ECO:0000256" key="2">
    <source>
        <dbReference type="ARBA" id="ARBA00022723"/>
    </source>
</evidence>